<dbReference type="Proteomes" id="UP000239430">
    <property type="component" value="Unassembled WGS sequence"/>
</dbReference>
<protein>
    <recommendedName>
        <fullName evidence="3">ThiS family protein</fullName>
    </recommendedName>
</protein>
<name>A0A9X7J5V6_9FIRM</name>
<evidence type="ECO:0000313" key="1">
    <source>
        <dbReference type="EMBL" id="PRR75640.1"/>
    </source>
</evidence>
<dbReference type="EMBL" id="PVXL01000025">
    <property type="protein sequence ID" value="PRR75640.1"/>
    <property type="molecule type" value="Genomic_DNA"/>
</dbReference>
<gene>
    <name evidence="1" type="ORF">MOST_08230</name>
</gene>
<comment type="caution">
    <text evidence="1">The sequence shown here is derived from an EMBL/GenBank/DDBJ whole genome shotgun (WGS) entry which is preliminary data.</text>
</comment>
<dbReference type="InterPro" id="IPR016155">
    <property type="entry name" value="Mopterin_synth/thiamin_S_b"/>
</dbReference>
<proteinExistence type="predicted"/>
<sequence length="81" mass="8915">MNITVQLYPPLKFPDGAEYHQLEVKEGLSIGDLLKRLEAEGAFGDYSYQAVFAMVENDVAINDYILKAGQTVKILLRPAGG</sequence>
<dbReference type="SUPFAM" id="SSF54285">
    <property type="entry name" value="MoaD/ThiS"/>
    <property type="match status" value="1"/>
</dbReference>
<accession>A0A9X7J5V6</accession>
<keyword evidence="2" id="KW-1185">Reference proteome</keyword>
<evidence type="ECO:0008006" key="3">
    <source>
        <dbReference type="Google" id="ProtNLM"/>
    </source>
</evidence>
<dbReference type="AlphaFoldDB" id="A0A9X7J5V6"/>
<organism evidence="1 2">
    <name type="scientific">Neomoorella stamsii</name>
    <dbReference type="NCBI Taxonomy" id="1266720"/>
    <lineage>
        <taxon>Bacteria</taxon>
        <taxon>Bacillati</taxon>
        <taxon>Bacillota</taxon>
        <taxon>Clostridia</taxon>
        <taxon>Neomoorellales</taxon>
        <taxon>Neomoorellaceae</taxon>
        <taxon>Neomoorella</taxon>
    </lineage>
</organism>
<dbReference type="RefSeq" id="WP_054935756.1">
    <property type="nucleotide sequence ID" value="NZ_PVXL01000025.1"/>
</dbReference>
<reference evidence="1 2" key="1">
    <citation type="submission" date="2018-03" db="EMBL/GenBank/DDBJ databases">
        <title>Genome sequence of Moorella stamsii DSM 26217.</title>
        <authorList>
            <person name="Poehlein A."/>
            <person name="Daniel R."/>
        </authorList>
    </citation>
    <scope>NUCLEOTIDE SEQUENCE [LARGE SCALE GENOMIC DNA]</scope>
    <source>
        <strain evidence="2">DSM 26217</strain>
    </source>
</reference>
<evidence type="ECO:0000313" key="2">
    <source>
        <dbReference type="Proteomes" id="UP000239430"/>
    </source>
</evidence>